<evidence type="ECO:0000256" key="2">
    <source>
        <dbReference type="SAM" id="SignalP"/>
    </source>
</evidence>
<feature type="chain" id="PRO_5047331020" evidence="2">
    <location>
        <begin position="20"/>
        <end position="347"/>
    </location>
</feature>
<feature type="region of interest" description="Disordered" evidence="1">
    <location>
        <begin position="277"/>
        <end position="297"/>
    </location>
</feature>
<evidence type="ECO:0000313" key="4">
    <source>
        <dbReference type="EMBL" id="MBY6139593.1"/>
    </source>
</evidence>
<dbReference type="InterPro" id="IPR005135">
    <property type="entry name" value="Endo/exonuclease/phosphatase"/>
</dbReference>
<reference evidence="4 5" key="1">
    <citation type="submission" date="2021-06" db="EMBL/GenBank/DDBJ databases">
        <title>50 bacteria genomes isolated from Dapeng, Shenzhen, China.</title>
        <authorList>
            <person name="Zheng W."/>
            <person name="Yu S."/>
            <person name="Huang Y."/>
        </authorList>
    </citation>
    <scope>NUCLEOTIDE SEQUENCE [LARGE SCALE GENOMIC DNA]</scope>
    <source>
        <strain evidence="4 5">DP1N14-2</strain>
    </source>
</reference>
<proteinExistence type="predicted"/>
<keyword evidence="4" id="KW-0540">Nuclease</keyword>
<dbReference type="SUPFAM" id="SSF56219">
    <property type="entry name" value="DNase I-like"/>
    <property type="match status" value="1"/>
</dbReference>
<feature type="signal peptide" evidence="2">
    <location>
        <begin position="1"/>
        <end position="19"/>
    </location>
</feature>
<feature type="domain" description="Endonuclease/exonuclease/phosphatase" evidence="3">
    <location>
        <begin position="26"/>
        <end position="337"/>
    </location>
</feature>
<dbReference type="Gene3D" id="3.60.10.10">
    <property type="entry name" value="Endonuclease/exonuclease/phosphatase"/>
    <property type="match status" value="1"/>
</dbReference>
<organism evidence="4 5">
    <name type="scientific">Leisingera daeponensis</name>
    <dbReference type="NCBI Taxonomy" id="405746"/>
    <lineage>
        <taxon>Bacteria</taxon>
        <taxon>Pseudomonadati</taxon>
        <taxon>Pseudomonadota</taxon>
        <taxon>Alphaproteobacteria</taxon>
        <taxon>Rhodobacterales</taxon>
        <taxon>Roseobacteraceae</taxon>
        <taxon>Leisingera</taxon>
    </lineage>
</organism>
<evidence type="ECO:0000256" key="1">
    <source>
        <dbReference type="SAM" id="MobiDB-lite"/>
    </source>
</evidence>
<feature type="region of interest" description="Disordered" evidence="1">
    <location>
        <begin position="105"/>
        <end position="126"/>
    </location>
</feature>
<keyword evidence="2" id="KW-0732">Signal</keyword>
<keyword evidence="4" id="KW-0378">Hydrolase</keyword>
<sequence length="347" mass="37241">MRRLAAVLLLIHAAGPGWADTLRIATFNTELSRKGPGLLLRDIERGKDPQIAAVTAVIAAARPDVLALQGIDWDYEGRALAALTARLADQGLDYPYHVALQPNSGLPPPAPLDMDGNGKAGEPRDNQGYGRFRGQGGIALLSRLPVGRAGIRDFSALLWRNLPGALLPQHPDGSPFPSPEAQAVQRLSATAHWMVPLQLPDGSRLNVMTFHATPPLFDGPEDRNGLRNRDEIRLWQLLLDGQLGPAPEGPFVIAGDANLDPEHGEGHKAAIRSLLADPRLQDPRPQSPQGGTATVEWQNAGPMRVDYVLASAELTVTGGGVVWPDGPDDPAAIASRHRLVWVDLLLD</sequence>
<accession>A0ABS7NEE9</accession>
<dbReference type="EMBL" id="JAHVJA010000003">
    <property type="protein sequence ID" value="MBY6139593.1"/>
    <property type="molecule type" value="Genomic_DNA"/>
</dbReference>
<comment type="caution">
    <text evidence="4">The sequence shown here is derived from an EMBL/GenBank/DDBJ whole genome shotgun (WGS) entry which is preliminary data.</text>
</comment>
<name>A0ABS7NEE9_9RHOB</name>
<dbReference type="RefSeq" id="WP_222508117.1">
    <property type="nucleotide sequence ID" value="NZ_JAHVJA010000003.1"/>
</dbReference>
<keyword evidence="5" id="KW-1185">Reference proteome</keyword>
<dbReference type="Pfam" id="PF03372">
    <property type="entry name" value="Exo_endo_phos"/>
    <property type="match status" value="1"/>
</dbReference>
<protein>
    <submittedName>
        <fullName evidence="4">Endonuclease/exonuclease/phosphatase family protein</fullName>
    </submittedName>
</protein>
<evidence type="ECO:0000259" key="3">
    <source>
        <dbReference type="Pfam" id="PF03372"/>
    </source>
</evidence>
<dbReference type="Proteomes" id="UP000766629">
    <property type="component" value="Unassembled WGS sequence"/>
</dbReference>
<keyword evidence="4" id="KW-0255">Endonuclease</keyword>
<feature type="compositionally biased region" description="Polar residues" evidence="1">
    <location>
        <begin position="287"/>
        <end position="297"/>
    </location>
</feature>
<gene>
    <name evidence="4" type="ORF">KUV26_09140</name>
</gene>
<dbReference type="GO" id="GO:0004519">
    <property type="term" value="F:endonuclease activity"/>
    <property type="evidence" value="ECO:0007669"/>
    <property type="project" value="UniProtKB-KW"/>
</dbReference>
<evidence type="ECO:0000313" key="5">
    <source>
        <dbReference type="Proteomes" id="UP000766629"/>
    </source>
</evidence>
<dbReference type="InterPro" id="IPR036691">
    <property type="entry name" value="Endo/exonu/phosph_ase_sf"/>
</dbReference>